<evidence type="ECO:0000256" key="1">
    <source>
        <dbReference type="SAM" id="MobiDB-lite"/>
    </source>
</evidence>
<keyword evidence="3" id="KW-1185">Reference proteome</keyword>
<reference evidence="2" key="1">
    <citation type="journal article" date="2020" name="Stud. Mycol.">
        <title>101 Dothideomycetes genomes: a test case for predicting lifestyles and emergence of pathogens.</title>
        <authorList>
            <person name="Haridas S."/>
            <person name="Albert R."/>
            <person name="Binder M."/>
            <person name="Bloem J."/>
            <person name="Labutti K."/>
            <person name="Salamov A."/>
            <person name="Andreopoulos B."/>
            <person name="Baker S."/>
            <person name="Barry K."/>
            <person name="Bills G."/>
            <person name="Bluhm B."/>
            <person name="Cannon C."/>
            <person name="Castanera R."/>
            <person name="Culley D."/>
            <person name="Daum C."/>
            <person name="Ezra D."/>
            <person name="Gonzalez J."/>
            <person name="Henrissat B."/>
            <person name="Kuo A."/>
            <person name="Liang C."/>
            <person name="Lipzen A."/>
            <person name="Lutzoni F."/>
            <person name="Magnuson J."/>
            <person name="Mondo S."/>
            <person name="Nolan M."/>
            <person name="Ohm R."/>
            <person name="Pangilinan J."/>
            <person name="Park H.-J."/>
            <person name="Ramirez L."/>
            <person name="Alfaro M."/>
            <person name="Sun H."/>
            <person name="Tritt A."/>
            <person name="Yoshinaga Y."/>
            <person name="Zwiers L.-H."/>
            <person name="Turgeon B."/>
            <person name="Goodwin S."/>
            <person name="Spatafora J."/>
            <person name="Crous P."/>
            <person name="Grigoriev I."/>
        </authorList>
    </citation>
    <scope>NUCLEOTIDE SEQUENCE</scope>
    <source>
        <strain evidence="2">CBS 121167</strain>
    </source>
</reference>
<sequence length="135" mass="15139">MFDRLSNDSTRSTRHAPTLSSYLLIYGALRSSQYTISEKGSSFLTASRHHILMYLSMCLHCSYSYASYSPYVTTQPTRFARPITLRCKPARRNLTGRLQAKAVQPPTTRLRTDPPAKTHPTPTYLPTVAEAVPSS</sequence>
<gene>
    <name evidence="2" type="ORF">K452DRAFT_355234</name>
</gene>
<dbReference type="AlphaFoldDB" id="A0A6A6BU41"/>
<dbReference type="EMBL" id="ML995475">
    <property type="protein sequence ID" value="KAF2146785.1"/>
    <property type="molecule type" value="Genomic_DNA"/>
</dbReference>
<dbReference type="GeneID" id="54303454"/>
<accession>A0A6A6BU41</accession>
<organism evidence="2 3">
    <name type="scientific">Aplosporella prunicola CBS 121167</name>
    <dbReference type="NCBI Taxonomy" id="1176127"/>
    <lineage>
        <taxon>Eukaryota</taxon>
        <taxon>Fungi</taxon>
        <taxon>Dikarya</taxon>
        <taxon>Ascomycota</taxon>
        <taxon>Pezizomycotina</taxon>
        <taxon>Dothideomycetes</taxon>
        <taxon>Dothideomycetes incertae sedis</taxon>
        <taxon>Botryosphaeriales</taxon>
        <taxon>Aplosporellaceae</taxon>
        <taxon>Aplosporella</taxon>
    </lineage>
</organism>
<feature type="region of interest" description="Disordered" evidence="1">
    <location>
        <begin position="100"/>
        <end position="135"/>
    </location>
</feature>
<evidence type="ECO:0000313" key="2">
    <source>
        <dbReference type="EMBL" id="KAF2146785.1"/>
    </source>
</evidence>
<protein>
    <submittedName>
        <fullName evidence="2">Uncharacterized protein</fullName>
    </submittedName>
</protein>
<evidence type="ECO:0000313" key="3">
    <source>
        <dbReference type="Proteomes" id="UP000799438"/>
    </source>
</evidence>
<dbReference type="Proteomes" id="UP000799438">
    <property type="component" value="Unassembled WGS sequence"/>
</dbReference>
<name>A0A6A6BU41_9PEZI</name>
<proteinExistence type="predicted"/>
<dbReference type="RefSeq" id="XP_033402494.1">
    <property type="nucleotide sequence ID" value="XM_033545948.1"/>
</dbReference>